<keyword evidence="4" id="KW-1185">Reference proteome</keyword>
<dbReference type="PANTHER" id="PTHR24321:SF14">
    <property type="entry name" value="SHORT-CHAIN TYPE DEHYDROGENASE_REDUCTASE BLR2146-RELATED"/>
    <property type="match status" value="1"/>
</dbReference>
<dbReference type="SUPFAM" id="SSF51735">
    <property type="entry name" value="NAD(P)-binding Rossmann-fold domains"/>
    <property type="match status" value="1"/>
</dbReference>
<comment type="similarity">
    <text evidence="1">Belongs to the short-chain dehydrogenases/reductases (SDR) family.</text>
</comment>
<dbReference type="PROSITE" id="PS00061">
    <property type="entry name" value="ADH_SHORT"/>
    <property type="match status" value="1"/>
</dbReference>
<keyword evidence="2 3" id="KW-0560">Oxidoreductase</keyword>
<name>A0ABM8TGI5_9BURK</name>
<dbReference type="PRINTS" id="PR00081">
    <property type="entry name" value="GDHRDH"/>
</dbReference>
<reference evidence="3 4" key="1">
    <citation type="submission" date="2021-03" db="EMBL/GenBank/DDBJ databases">
        <authorList>
            <person name="Peeters C."/>
        </authorList>
    </citation>
    <scope>NUCLEOTIDE SEQUENCE [LARGE SCALE GENOMIC DNA]</scope>
    <source>
        <strain evidence="3 4">LMG 26411</strain>
    </source>
</reference>
<dbReference type="InterPro" id="IPR036291">
    <property type="entry name" value="NAD(P)-bd_dom_sf"/>
</dbReference>
<protein>
    <submittedName>
        <fullName evidence="3">4-formylbenzenesulfonate dehydrogenase TsaC1/TsaC2</fullName>
        <ecNumber evidence="3">1.2.1.62</ecNumber>
    </submittedName>
</protein>
<dbReference type="PRINTS" id="PR00080">
    <property type="entry name" value="SDRFAMILY"/>
</dbReference>
<dbReference type="Proteomes" id="UP000672657">
    <property type="component" value="Unassembled WGS sequence"/>
</dbReference>
<evidence type="ECO:0000256" key="2">
    <source>
        <dbReference type="ARBA" id="ARBA00023002"/>
    </source>
</evidence>
<gene>
    <name evidence="3" type="primary">tsaC1_1</name>
    <name evidence="3" type="ORF">LMG26411_02653</name>
</gene>
<dbReference type="EC" id="1.2.1.62" evidence="3"/>
<evidence type="ECO:0000313" key="4">
    <source>
        <dbReference type="Proteomes" id="UP000672657"/>
    </source>
</evidence>
<sequence length="284" mass="29592">MNRNGETAMNKPSNLSSSLKERVAVVIGCATGIGAACARRLAERGASVVLADIDFERVTYVATQIADAGGQALPAACDVRDEAQVAAAIALAVDRFGRLDVLHNNAAATHLVASDRDVLSLTAELWDQTLQINVRGQMLACKHAIGPMLASGGGSIINTSSLSGIAGELTSTAYGASKAAINQLTRAVATQYGRRGIRVNAVLPGLIQFDGDRPAGRGLPPSLRETLARHQLLPWPGRADDIAEAVAFLASDASRFVTGHLLVVDGGMSAHQPFYADMLGVLDA</sequence>
<proteinExistence type="inferred from homology"/>
<comment type="caution">
    <text evidence="3">The sequence shown here is derived from an EMBL/GenBank/DDBJ whole genome shotgun (WGS) entry which is preliminary data.</text>
</comment>
<accession>A0ABM8TGI5</accession>
<dbReference type="Gene3D" id="3.40.50.720">
    <property type="entry name" value="NAD(P)-binding Rossmann-like Domain"/>
    <property type="match status" value="1"/>
</dbReference>
<organism evidence="3 4">
    <name type="scientific">Cupriavidus numazuensis</name>
    <dbReference type="NCBI Taxonomy" id="221992"/>
    <lineage>
        <taxon>Bacteria</taxon>
        <taxon>Pseudomonadati</taxon>
        <taxon>Pseudomonadota</taxon>
        <taxon>Betaproteobacteria</taxon>
        <taxon>Burkholderiales</taxon>
        <taxon>Burkholderiaceae</taxon>
        <taxon>Cupriavidus</taxon>
    </lineage>
</organism>
<dbReference type="GO" id="GO:0018482">
    <property type="term" value="F:4-formylbenzenesulfonate dehydrogenase activity"/>
    <property type="evidence" value="ECO:0007669"/>
    <property type="project" value="UniProtKB-EC"/>
</dbReference>
<dbReference type="InterPro" id="IPR020904">
    <property type="entry name" value="Sc_DH/Rdtase_CS"/>
</dbReference>
<dbReference type="PANTHER" id="PTHR24321">
    <property type="entry name" value="DEHYDROGENASES, SHORT CHAIN"/>
    <property type="match status" value="1"/>
</dbReference>
<dbReference type="EMBL" id="CAJPVI010000014">
    <property type="protein sequence ID" value="CAG2144950.1"/>
    <property type="molecule type" value="Genomic_DNA"/>
</dbReference>
<dbReference type="InterPro" id="IPR002347">
    <property type="entry name" value="SDR_fam"/>
</dbReference>
<dbReference type="Pfam" id="PF13561">
    <property type="entry name" value="adh_short_C2"/>
    <property type="match status" value="1"/>
</dbReference>
<evidence type="ECO:0000313" key="3">
    <source>
        <dbReference type="EMBL" id="CAG2144950.1"/>
    </source>
</evidence>
<evidence type="ECO:0000256" key="1">
    <source>
        <dbReference type="ARBA" id="ARBA00006484"/>
    </source>
</evidence>